<dbReference type="FunFam" id="2.40.50.140:FF:000004">
    <property type="entry name" value="Elongation factor P"/>
    <property type="match status" value="1"/>
</dbReference>
<comment type="caution">
    <text evidence="3">The sequence shown here is derived from an EMBL/GenBank/DDBJ whole genome shotgun (WGS) entry which is preliminary data.</text>
</comment>
<feature type="domain" description="Translation elongation factor P/YeiP central" evidence="2">
    <location>
        <begin position="1"/>
        <end position="39"/>
    </location>
</feature>
<dbReference type="GO" id="GO:0043043">
    <property type="term" value="P:peptide biosynthetic process"/>
    <property type="evidence" value="ECO:0007669"/>
    <property type="project" value="InterPro"/>
</dbReference>
<evidence type="ECO:0008006" key="5">
    <source>
        <dbReference type="Google" id="ProtNLM"/>
    </source>
</evidence>
<protein>
    <recommendedName>
        <fullName evidence="5">Elongation factor P</fullName>
    </recommendedName>
</protein>
<reference evidence="3" key="1">
    <citation type="submission" date="2021-08" db="EMBL/GenBank/DDBJ databases">
        <title>WGS assembly of Ceratopteris richardii.</title>
        <authorList>
            <person name="Marchant D.B."/>
            <person name="Chen G."/>
            <person name="Jenkins J."/>
            <person name="Shu S."/>
            <person name="Leebens-Mack J."/>
            <person name="Grimwood J."/>
            <person name="Schmutz J."/>
            <person name="Soltis P."/>
            <person name="Soltis D."/>
            <person name="Chen Z.-H."/>
        </authorList>
    </citation>
    <scope>NUCLEOTIDE SEQUENCE</scope>
    <source>
        <strain evidence="3">Whitten #5841</strain>
        <tissue evidence="3">Leaf</tissue>
    </source>
</reference>
<dbReference type="GO" id="GO:0005829">
    <property type="term" value="C:cytosol"/>
    <property type="evidence" value="ECO:0007669"/>
    <property type="project" value="UniProtKB-ARBA"/>
</dbReference>
<dbReference type="SUPFAM" id="SSF50249">
    <property type="entry name" value="Nucleic acid-binding proteins"/>
    <property type="match status" value="2"/>
</dbReference>
<proteinExistence type="predicted"/>
<dbReference type="Pfam" id="PF01132">
    <property type="entry name" value="EFP"/>
    <property type="match status" value="1"/>
</dbReference>
<gene>
    <name evidence="3" type="ORF">KP509_22G050600</name>
</gene>
<dbReference type="SMART" id="SM01185">
    <property type="entry name" value="EFP"/>
    <property type="match status" value="1"/>
</dbReference>
<dbReference type="Pfam" id="PF09285">
    <property type="entry name" value="Elong-fact-P_C"/>
    <property type="match status" value="1"/>
</dbReference>
<organism evidence="3 4">
    <name type="scientific">Ceratopteris richardii</name>
    <name type="common">Triangle waterfern</name>
    <dbReference type="NCBI Taxonomy" id="49495"/>
    <lineage>
        <taxon>Eukaryota</taxon>
        <taxon>Viridiplantae</taxon>
        <taxon>Streptophyta</taxon>
        <taxon>Embryophyta</taxon>
        <taxon>Tracheophyta</taxon>
        <taxon>Polypodiopsida</taxon>
        <taxon>Polypodiidae</taxon>
        <taxon>Polypodiales</taxon>
        <taxon>Pteridineae</taxon>
        <taxon>Pteridaceae</taxon>
        <taxon>Parkerioideae</taxon>
        <taxon>Ceratopteris</taxon>
    </lineage>
</organism>
<dbReference type="GO" id="GO:0003746">
    <property type="term" value="F:translation elongation factor activity"/>
    <property type="evidence" value="ECO:0007669"/>
    <property type="project" value="InterPro"/>
</dbReference>
<feature type="domain" description="Elongation factor P C-terminal" evidence="1">
    <location>
        <begin position="47"/>
        <end position="102"/>
    </location>
</feature>
<dbReference type="InterPro" id="IPR012340">
    <property type="entry name" value="NA-bd_OB-fold"/>
</dbReference>
<dbReference type="PANTHER" id="PTHR30053">
    <property type="entry name" value="ELONGATION FACTOR P"/>
    <property type="match status" value="1"/>
</dbReference>
<sequence>MESDTFEQVEVSKDMFGNGAAYLTDGMALTGQVADGKLLAVSVPNRVTCKVIEAEPSFKGQTATPVYKRAVLENGQKIMVPTFVDAEDLIVVNTIDNSYVSRAKA</sequence>
<dbReference type="PANTHER" id="PTHR30053:SF14">
    <property type="entry name" value="TRANSLATION ELONGATION FACTOR KOW-LIKE DOMAIN-CONTAINING PROTEIN"/>
    <property type="match status" value="1"/>
</dbReference>
<accession>A0A8T2S6Z3</accession>
<evidence type="ECO:0000313" key="3">
    <source>
        <dbReference type="EMBL" id="KAH7307227.1"/>
    </source>
</evidence>
<dbReference type="InterPro" id="IPR020599">
    <property type="entry name" value="Transl_elong_fac_P/YeiP"/>
</dbReference>
<evidence type="ECO:0000259" key="1">
    <source>
        <dbReference type="SMART" id="SM00841"/>
    </source>
</evidence>
<dbReference type="InterPro" id="IPR015365">
    <property type="entry name" value="Elong-fact-P_C"/>
</dbReference>
<evidence type="ECO:0000259" key="2">
    <source>
        <dbReference type="SMART" id="SM01185"/>
    </source>
</evidence>
<dbReference type="OrthoDB" id="10259892at2759"/>
<dbReference type="AlphaFoldDB" id="A0A8T2S6Z3"/>
<dbReference type="Gene3D" id="2.40.50.140">
    <property type="entry name" value="Nucleic acid-binding proteins"/>
    <property type="match status" value="2"/>
</dbReference>
<keyword evidence="4" id="KW-1185">Reference proteome</keyword>
<dbReference type="Proteomes" id="UP000825935">
    <property type="component" value="Chromosome 22"/>
</dbReference>
<dbReference type="EMBL" id="CM035427">
    <property type="protein sequence ID" value="KAH7307227.1"/>
    <property type="molecule type" value="Genomic_DNA"/>
</dbReference>
<name>A0A8T2S6Z3_CERRI</name>
<dbReference type="InterPro" id="IPR001059">
    <property type="entry name" value="Transl_elong_P/YeiP_cen"/>
</dbReference>
<evidence type="ECO:0000313" key="4">
    <source>
        <dbReference type="Proteomes" id="UP000825935"/>
    </source>
</evidence>
<dbReference type="SMART" id="SM00841">
    <property type="entry name" value="Elong-fact-P_C"/>
    <property type="match status" value="1"/>
</dbReference>